<proteinExistence type="predicted"/>
<reference evidence="2" key="1">
    <citation type="submission" date="2021-02" db="EMBL/GenBank/DDBJ databases">
        <authorList>
            <person name="Dougan E. K."/>
            <person name="Rhodes N."/>
            <person name="Thang M."/>
            <person name="Chan C."/>
        </authorList>
    </citation>
    <scope>NUCLEOTIDE SEQUENCE</scope>
</reference>
<evidence type="ECO:0000256" key="1">
    <source>
        <dbReference type="SAM" id="MobiDB-lite"/>
    </source>
</evidence>
<comment type="caution">
    <text evidence="2">The sequence shown here is derived from an EMBL/GenBank/DDBJ whole genome shotgun (WGS) entry which is preliminary data.</text>
</comment>
<dbReference type="EMBL" id="CAJNNV010016871">
    <property type="protein sequence ID" value="CAE8604736.1"/>
    <property type="molecule type" value="Genomic_DNA"/>
</dbReference>
<evidence type="ECO:0000313" key="2">
    <source>
        <dbReference type="EMBL" id="CAE8604736.1"/>
    </source>
</evidence>
<name>A0A813ETN4_POLGL</name>
<feature type="region of interest" description="Disordered" evidence="1">
    <location>
        <begin position="164"/>
        <end position="211"/>
    </location>
</feature>
<keyword evidence="3" id="KW-1185">Reference proteome</keyword>
<gene>
    <name evidence="2" type="ORF">PGLA1383_LOCUS22883</name>
</gene>
<dbReference type="AlphaFoldDB" id="A0A813ETN4"/>
<evidence type="ECO:0000313" key="3">
    <source>
        <dbReference type="Proteomes" id="UP000654075"/>
    </source>
</evidence>
<feature type="non-terminal residue" evidence="2">
    <location>
        <position position="1"/>
    </location>
</feature>
<feature type="non-terminal residue" evidence="2">
    <location>
        <position position="303"/>
    </location>
</feature>
<dbReference type="Proteomes" id="UP000654075">
    <property type="component" value="Unassembled WGS sequence"/>
</dbReference>
<accession>A0A813ETN4</accession>
<protein>
    <submittedName>
        <fullName evidence="2">Uncharacterized protein</fullName>
    </submittedName>
</protein>
<feature type="region of interest" description="Disordered" evidence="1">
    <location>
        <begin position="1"/>
        <end position="24"/>
    </location>
</feature>
<organism evidence="2 3">
    <name type="scientific">Polarella glacialis</name>
    <name type="common">Dinoflagellate</name>
    <dbReference type="NCBI Taxonomy" id="89957"/>
    <lineage>
        <taxon>Eukaryota</taxon>
        <taxon>Sar</taxon>
        <taxon>Alveolata</taxon>
        <taxon>Dinophyceae</taxon>
        <taxon>Suessiales</taxon>
        <taxon>Suessiaceae</taxon>
        <taxon>Polarella</taxon>
    </lineage>
</organism>
<sequence length="303" mass="32456">AISSRGFPSPGSVITIGSDWDGPALTGSDESLSLKAGEQVRVDEVGPDGNFSGTVVTKESQDGRMGWFGGFGCQAVVHVAIRVPLGNDVPLVAPEEEEGMEDEMSQGLEVDTEAYLASHGIDEQAADALRALDPELKAEIIKTEITNSRNPSAVLLSRIDRIKREGSSQGSRGPPPMATQQPMHRPAGIVPPTRVQPRSRSPRKGHGKGFPEAVIRSSPEVEEFIYRLGLDVKVAAELRALPPQGKQVIITTDLTNARNPSAVVHSRIQSIREWDAHSQAVEAYLQRNQVDEGAAAALRALPA</sequence>
<dbReference type="OrthoDB" id="7537227at2759"/>